<evidence type="ECO:0000256" key="1">
    <source>
        <dbReference type="SAM" id="MobiDB-lite"/>
    </source>
</evidence>
<dbReference type="InterPro" id="IPR031856">
    <property type="entry name" value="YdaS_toxin-like"/>
</dbReference>
<dbReference type="SUPFAM" id="SSF47413">
    <property type="entry name" value="lambda repressor-like DNA-binding domains"/>
    <property type="match status" value="1"/>
</dbReference>
<evidence type="ECO:0000313" key="2">
    <source>
        <dbReference type="EMBL" id="CVK35449.1"/>
    </source>
</evidence>
<dbReference type="EMBL" id="LT158601">
    <property type="protein sequence ID" value="CVK35449.1"/>
    <property type="molecule type" value="Genomic_DNA"/>
</dbReference>
<keyword evidence="2" id="KW-0614">Plasmid</keyword>
<dbReference type="Pfam" id="PF15943">
    <property type="entry name" value="YdaS_toxin"/>
    <property type="match status" value="1"/>
</dbReference>
<feature type="compositionally biased region" description="Low complexity" evidence="1">
    <location>
        <begin position="69"/>
        <end position="86"/>
    </location>
</feature>
<geneLocation type="plasmid" evidence="2">
    <name>pMC1</name>
</geneLocation>
<feature type="region of interest" description="Disordered" evidence="1">
    <location>
        <begin position="69"/>
        <end position="110"/>
    </location>
</feature>
<protein>
    <recommendedName>
        <fullName evidence="3">Helix-turn-helix domain-containing protein</fullName>
    </recommendedName>
</protein>
<gene>
    <name evidence="2" type="ORF">MCM2015_pMC1_8</name>
</gene>
<dbReference type="Gene3D" id="1.10.260.40">
    <property type="entry name" value="lambda repressor-like DNA-binding domains"/>
    <property type="match status" value="1"/>
</dbReference>
<dbReference type="AlphaFoldDB" id="A0A1A7GCR1"/>
<name>A0A1A7GCR1_9ZZZZ</name>
<organism evidence="2">
    <name type="scientific">biofilter metagenome</name>
    <dbReference type="NCBI Taxonomy" id="1070537"/>
    <lineage>
        <taxon>unclassified sequences</taxon>
        <taxon>metagenomes</taxon>
        <taxon>ecological metagenomes</taxon>
    </lineage>
</organism>
<sequence length="130" mass="13660">MIKLTDTLQEAAKLAEIARQCKITRGAVSQWDRVPAKHVLTVEVVTGISRHELRPDIYGPVAEVVVSSSSKLPADASSGDGAGASSKPPAQPDAPVINSHSPEVLPSGEAVARCEIRQRATATNSVEAVR</sequence>
<proteinExistence type="predicted"/>
<accession>A0A1A7GCR1</accession>
<reference evidence="2" key="1">
    <citation type="journal article" date="2016" name="Sci. Rep.">
        <title>Genomics of high molecular weight plasmids isolated from an on-farm biopurification system.</title>
        <authorList>
            <person name="Martini M.C."/>
            <person name="Wibberg D."/>
            <person name="Lozano M."/>
            <person name="Torres Tejerizo G."/>
            <person name="Albicoro F.J."/>
            <person name="Jaenicke S."/>
            <person name="van Elsas J.D."/>
            <person name="Petroni A."/>
            <person name="Garcillan-Barcia M.P."/>
            <person name="de la Cruz F."/>
            <person name="Schluter A."/>
            <person name="Puhler A."/>
            <person name="Pistorio M."/>
            <person name="Lagares A."/>
            <person name="Del Papa M.F."/>
        </authorList>
    </citation>
    <scope>NUCLEOTIDE SEQUENCE</scope>
    <source>
        <plasmid evidence="2">pMC1</plasmid>
    </source>
</reference>
<dbReference type="InterPro" id="IPR010982">
    <property type="entry name" value="Lambda_DNA-bd_dom_sf"/>
</dbReference>
<evidence type="ECO:0008006" key="3">
    <source>
        <dbReference type="Google" id="ProtNLM"/>
    </source>
</evidence>
<dbReference type="GO" id="GO:0003677">
    <property type="term" value="F:DNA binding"/>
    <property type="evidence" value="ECO:0007669"/>
    <property type="project" value="InterPro"/>
</dbReference>